<accession>A0A4Z2FYL0</accession>
<evidence type="ECO:0000256" key="1">
    <source>
        <dbReference type="SAM" id="MobiDB-lite"/>
    </source>
</evidence>
<dbReference type="EMBL" id="SRLO01000795">
    <property type="protein sequence ID" value="TNN46329.1"/>
    <property type="molecule type" value="Genomic_DNA"/>
</dbReference>
<protein>
    <submittedName>
        <fullName evidence="2">Uncharacterized protein</fullName>
    </submittedName>
</protein>
<keyword evidence="3" id="KW-1185">Reference proteome</keyword>
<name>A0A4Z2FYL0_9TELE</name>
<evidence type="ECO:0000313" key="2">
    <source>
        <dbReference type="EMBL" id="TNN46329.1"/>
    </source>
</evidence>
<organism evidence="2 3">
    <name type="scientific">Liparis tanakae</name>
    <name type="common">Tanaka's snailfish</name>
    <dbReference type="NCBI Taxonomy" id="230148"/>
    <lineage>
        <taxon>Eukaryota</taxon>
        <taxon>Metazoa</taxon>
        <taxon>Chordata</taxon>
        <taxon>Craniata</taxon>
        <taxon>Vertebrata</taxon>
        <taxon>Euteleostomi</taxon>
        <taxon>Actinopterygii</taxon>
        <taxon>Neopterygii</taxon>
        <taxon>Teleostei</taxon>
        <taxon>Neoteleostei</taxon>
        <taxon>Acanthomorphata</taxon>
        <taxon>Eupercaria</taxon>
        <taxon>Perciformes</taxon>
        <taxon>Cottioidei</taxon>
        <taxon>Cottales</taxon>
        <taxon>Liparidae</taxon>
        <taxon>Liparis</taxon>
    </lineage>
</organism>
<sequence>MPRYRRPDAAVESVREPESSREDNERENSFRAQLFMSISCRNLQYSSAKASNSLPKISKEASFNSTECFSTRQAFNSDSSFSLKQETQRGRTVSVRRNVVSI</sequence>
<gene>
    <name evidence="2" type="ORF">EYF80_043478</name>
</gene>
<evidence type="ECO:0000313" key="3">
    <source>
        <dbReference type="Proteomes" id="UP000314294"/>
    </source>
</evidence>
<reference evidence="2 3" key="1">
    <citation type="submission" date="2019-03" db="EMBL/GenBank/DDBJ databases">
        <title>First draft genome of Liparis tanakae, snailfish: a comprehensive survey of snailfish specific genes.</title>
        <authorList>
            <person name="Kim W."/>
            <person name="Song I."/>
            <person name="Jeong J.-H."/>
            <person name="Kim D."/>
            <person name="Kim S."/>
            <person name="Ryu S."/>
            <person name="Song J.Y."/>
            <person name="Lee S.K."/>
        </authorList>
    </citation>
    <scope>NUCLEOTIDE SEQUENCE [LARGE SCALE GENOMIC DNA]</scope>
    <source>
        <tissue evidence="2">Muscle</tissue>
    </source>
</reference>
<proteinExistence type="predicted"/>
<comment type="caution">
    <text evidence="2">The sequence shown here is derived from an EMBL/GenBank/DDBJ whole genome shotgun (WGS) entry which is preliminary data.</text>
</comment>
<dbReference type="Proteomes" id="UP000314294">
    <property type="component" value="Unassembled WGS sequence"/>
</dbReference>
<dbReference type="AlphaFoldDB" id="A0A4Z2FYL0"/>
<feature type="region of interest" description="Disordered" evidence="1">
    <location>
        <begin position="1"/>
        <end position="28"/>
    </location>
</feature>